<evidence type="ECO:0000256" key="8">
    <source>
        <dbReference type="SAM" id="SignalP"/>
    </source>
</evidence>
<keyword evidence="8" id="KW-0732">Signal</keyword>
<keyword evidence="6 7" id="KW-0472">Membrane</keyword>
<protein>
    <recommendedName>
        <fullName evidence="9">Cytochrome b561 domain-containing protein</fullName>
    </recommendedName>
</protein>
<feature type="non-terminal residue" evidence="10">
    <location>
        <position position="1"/>
    </location>
</feature>
<comment type="subcellular location">
    <subcellularLocation>
        <location evidence="1">Membrane</location>
    </subcellularLocation>
</comment>
<evidence type="ECO:0000256" key="1">
    <source>
        <dbReference type="ARBA" id="ARBA00004370"/>
    </source>
</evidence>
<dbReference type="EMBL" id="OC861321">
    <property type="protein sequence ID" value="CAD7629346.1"/>
    <property type="molecule type" value="Genomic_DNA"/>
</dbReference>
<evidence type="ECO:0000256" key="2">
    <source>
        <dbReference type="ARBA" id="ARBA00022448"/>
    </source>
</evidence>
<proteinExistence type="predicted"/>
<feature type="domain" description="Cytochrome b561" evidence="9">
    <location>
        <begin position="1"/>
        <end position="106"/>
    </location>
</feature>
<name>A0A7R9KTW3_9ACAR</name>
<dbReference type="InterPro" id="IPR006593">
    <property type="entry name" value="Cyt_b561/ferric_Rdtase_TM"/>
</dbReference>
<dbReference type="EMBL" id="CAJPIZ010006746">
    <property type="protein sequence ID" value="CAG2109776.1"/>
    <property type="molecule type" value="Genomic_DNA"/>
</dbReference>
<keyword evidence="3 7" id="KW-0812">Transmembrane</keyword>
<dbReference type="Pfam" id="PF03188">
    <property type="entry name" value="Cytochrom_B561"/>
    <property type="match status" value="1"/>
</dbReference>
<feature type="transmembrane region" description="Helical" evidence="7">
    <location>
        <begin position="85"/>
        <end position="105"/>
    </location>
</feature>
<evidence type="ECO:0000313" key="11">
    <source>
        <dbReference type="Proteomes" id="UP000759131"/>
    </source>
</evidence>
<sequence>QFLFGFITFLVLLCCEKATAGFRARVLPTHQTMGIIIYTLAIAGCLTGLIQTARSRLSGPTPLEPEKPDYKNILNPVNPFLNPGMVINMVGVCLITLAIIIPYIIRNFTQRRNVASFSVN</sequence>
<evidence type="ECO:0000256" key="4">
    <source>
        <dbReference type="ARBA" id="ARBA00022982"/>
    </source>
</evidence>
<feature type="chain" id="PRO_5035591946" description="Cytochrome b561 domain-containing protein" evidence="8">
    <location>
        <begin position="21"/>
        <end position="120"/>
    </location>
</feature>
<keyword evidence="2" id="KW-0813">Transport</keyword>
<keyword evidence="5 7" id="KW-1133">Transmembrane helix</keyword>
<dbReference type="PROSITE" id="PS50939">
    <property type="entry name" value="CYTOCHROME_B561"/>
    <property type="match status" value="1"/>
</dbReference>
<reference evidence="10" key="1">
    <citation type="submission" date="2020-11" db="EMBL/GenBank/DDBJ databases">
        <authorList>
            <person name="Tran Van P."/>
        </authorList>
    </citation>
    <scope>NUCLEOTIDE SEQUENCE</scope>
</reference>
<organism evidence="10">
    <name type="scientific">Medioppia subpectinata</name>
    <dbReference type="NCBI Taxonomy" id="1979941"/>
    <lineage>
        <taxon>Eukaryota</taxon>
        <taxon>Metazoa</taxon>
        <taxon>Ecdysozoa</taxon>
        <taxon>Arthropoda</taxon>
        <taxon>Chelicerata</taxon>
        <taxon>Arachnida</taxon>
        <taxon>Acari</taxon>
        <taxon>Acariformes</taxon>
        <taxon>Sarcoptiformes</taxon>
        <taxon>Oribatida</taxon>
        <taxon>Brachypylina</taxon>
        <taxon>Oppioidea</taxon>
        <taxon>Oppiidae</taxon>
        <taxon>Medioppia</taxon>
    </lineage>
</organism>
<evidence type="ECO:0000256" key="6">
    <source>
        <dbReference type="ARBA" id="ARBA00023136"/>
    </source>
</evidence>
<keyword evidence="4" id="KW-0249">Electron transport</keyword>
<evidence type="ECO:0000259" key="9">
    <source>
        <dbReference type="PROSITE" id="PS50939"/>
    </source>
</evidence>
<feature type="transmembrane region" description="Helical" evidence="7">
    <location>
        <begin position="30"/>
        <end position="50"/>
    </location>
</feature>
<evidence type="ECO:0000256" key="5">
    <source>
        <dbReference type="ARBA" id="ARBA00022989"/>
    </source>
</evidence>
<feature type="signal peptide" evidence="8">
    <location>
        <begin position="1"/>
        <end position="20"/>
    </location>
</feature>
<dbReference type="OrthoDB" id="907479at2759"/>
<evidence type="ECO:0000313" key="10">
    <source>
        <dbReference type="EMBL" id="CAD7629346.1"/>
    </source>
</evidence>
<evidence type="ECO:0000256" key="3">
    <source>
        <dbReference type="ARBA" id="ARBA00022692"/>
    </source>
</evidence>
<accession>A0A7R9KTW3</accession>
<dbReference type="GO" id="GO:0016020">
    <property type="term" value="C:membrane"/>
    <property type="evidence" value="ECO:0007669"/>
    <property type="project" value="UniProtKB-SubCell"/>
</dbReference>
<evidence type="ECO:0000256" key="7">
    <source>
        <dbReference type="SAM" id="Phobius"/>
    </source>
</evidence>
<dbReference type="AlphaFoldDB" id="A0A7R9KTW3"/>
<dbReference type="Gene3D" id="1.20.120.1770">
    <property type="match status" value="1"/>
</dbReference>
<dbReference type="Proteomes" id="UP000759131">
    <property type="component" value="Unassembled WGS sequence"/>
</dbReference>
<gene>
    <name evidence="10" type="ORF">OSB1V03_LOCUS9763</name>
</gene>
<keyword evidence="11" id="KW-1185">Reference proteome</keyword>